<protein>
    <submittedName>
        <fullName evidence="1">Uncharacterized protein</fullName>
    </submittedName>
</protein>
<dbReference type="Proteomes" id="UP000016933">
    <property type="component" value="Unassembled WGS sequence"/>
</dbReference>
<dbReference type="HOGENOM" id="CLU_1713197_0_0_1"/>
<evidence type="ECO:0000313" key="2">
    <source>
        <dbReference type="Proteomes" id="UP000016933"/>
    </source>
</evidence>
<proteinExistence type="predicted"/>
<organism evidence="1 2">
    <name type="scientific">Dothistroma septosporum (strain NZE10 / CBS 128990)</name>
    <name type="common">Red band needle blight fungus</name>
    <name type="synonym">Mycosphaerella pini</name>
    <dbReference type="NCBI Taxonomy" id="675120"/>
    <lineage>
        <taxon>Eukaryota</taxon>
        <taxon>Fungi</taxon>
        <taxon>Dikarya</taxon>
        <taxon>Ascomycota</taxon>
        <taxon>Pezizomycotina</taxon>
        <taxon>Dothideomycetes</taxon>
        <taxon>Dothideomycetidae</taxon>
        <taxon>Mycosphaerellales</taxon>
        <taxon>Mycosphaerellaceae</taxon>
        <taxon>Dothistroma</taxon>
    </lineage>
</organism>
<dbReference type="AlphaFoldDB" id="N1Q525"/>
<reference evidence="2" key="1">
    <citation type="journal article" date="2012" name="PLoS Genet.">
        <title>The genomes of the fungal plant pathogens Cladosporium fulvum and Dothistroma septosporum reveal adaptation to different hosts and lifestyles but also signatures of common ancestry.</title>
        <authorList>
            <person name="de Wit P.J.G.M."/>
            <person name="van der Burgt A."/>
            <person name="Oekmen B."/>
            <person name="Stergiopoulos I."/>
            <person name="Abd-Elsalam K.A."/>
            <person name="Aerts A.L."/>
            <person name="Bahkali A.H."/>
            <person name="Beenen H.G."/>
            <person name="Chettri P."/>
            <person name="Cox M.P."/>
            <person name="Datema E."/>
            <person name="de Vries R.P."/>
            <person name="Dhillon B."/>
            <person name="Ganley A.R."/>
            <person name="Griffiths S.A."/>
            <person name="Guo Y."/>
            <person name="Hamelin R.C."/>
            <person name="Henrissat B."/>
            <person name="Kabir M.S."/>
            <person name="Jashni M.K."/>
            <person name="Kema G."/>
            <person name="Klaubauf S."/>
            <person name="Lapidus A."/>
            <person name="Levasseur A."/>
            <person name="Lindquist E."/>
            <person name="Mehrabi R."/>
            <person name="Ohm R.A."/>
            <person name="Owen T.J."/>
            <person name="Salamov A."/>
            <person name="Schwelm A."/>
            <person name="Schijlen E."/>
            <person name="Sun H."/>
            <person name="van den Burg H.A."/>
            <person name="van Ham R.C.H.J."/>
            <person name="Zhang S."/>
            <person name="Goodwin S.B."/>
            <person name="Grigoriev I.V."/>
            <person name="Collemare J."/>
            <person name="Bradshaw R.E."/>
        </authorList>
    </citation>
    <scope>NUCLEOTIDE SEQUENCE [LARGE SCALE GENOMIC DNA]</scope>
    <source>
        <strain evidence="2">NZE10 / CBS 128990</strain>
    </source>
</reference>
<name>N1Q525_DOTSN</name>
<accession>N1Q525</accession>
<sequence length="153" mass="16894">MSYSEIDHPGIAPLKRLGLKPQRKLDGELRDRIERVKGRLDRGQGDHGKDVTSKVGWSDVVSFTRGSREGRGRRRGVAYSKIKSSSKFHESLCTIEGIHKCPDFASAVQKVSAKRSVKTAVADLERIGMAVKRGIDKEPGQIVATVQKAVTHF</sequence>
<dbReference type="EMBL" id="KB446535">
    <property type="protein sequence ID" value="EME50090.1"/>
    <property type="molecule type" value="Genomic_DNA"/>
</dbReference>
<reference evidence="1 2" key="2">
    <citation type="journal article" date="2012" name="PLoS Pathog.">
        <title>Diverse lifestyles and strategies of plant pathogenesis encoded in the genomes of eighteen Dothideomycetes fungi.</title>
        <authorList>
            <person name="Ohm R.A."/>
            <person name="Feau N."/>
            <person name="Henrissat B."/>
            <person name="Schoch C.L."/>
            <person name="Horwitz B.A."/>
            <person name="Barry K.W."/>
            <person name="Condon B.J."/>
            <person name="Copeland A.C."/>
            <person name="Dhillon B."/>
            <person name="Glaser F."/>
            <person name="Hesse C.N."/>
            <person name="Kosti I."/>
            <person name="LaButti K."/>
            <person name="Lindquist E.A."/>
            <person name="Lucas S."/>
            <person name="Salamov A.A."/>
            <person name="Bradshaw R.E."/>
            <person name="Ciuffetti L."/>
            <person name="Hamelin R.C."/>
            <person name="Kema G.H.J."/>
            <person name="Lawrence C."/>
            <person name="Scott J.A."/>
            <person name="Spatafora J.W."/>
            <person name="Turgeon B.G."/>
            <person name="de Wit P.J.G.M."/>
            <person name="Zhong S."/>
            <person name="Goodwin S.B."/>
            <person name="Grigoriev I.V."/>
        </authorList>
    </citation>
    <scope>NUCLEOTIDE SEQUENCE [LARGE SCALE GENOMIC DNA]</scope>
    <source>
        <strain evidence="2">NZE10 / CBS 128990</strain>
    </source>
</reference>
<keyword evidence="2" id="KW-1185">Reference proteome</keyword>
<gene>
    <name evidence="1" type="ORF">DOTSEDRAFT_20476</name>
</gene>
<evidence type="ECO:0000313" key="1">
    <source>
        <dbReference type="EMBL" id="EME50090.1"/>
    </source>
</evidence>